<proteinExistence type="predicted"/>
<accession>A0A9J6NUJ7</accession>
<evidence type="ECO:0000313" key="2">
    <source>
        <dbReference type="EMBL" id="MCM1988135.1"/>
    </source>
</evidence>
<evidence type="ECO:0000256" key="1">
    <source>
        <dbReference type="SAM" id="Coils"/>
    </source>
</evidence>
<name>A0A9J6NUJ7_9CLOT</name>
<dbReference type="EMBL" id="JAGSOJ010000001">
    <property type="protein sequence ID" value="MCM1988135.1"/>
    <property type="molecule type" value="Genomic_DNA"/>
</dbReference>
<dbReference type="RefSeq" id="WP_250856907.1">
    <property type="nucleotide sequence ID" value="NZ_JAGSOJ010000001.1"/>
</dbReference>
<dbReference type="Proteomes" id="UP001056429">
    <property type="component" value="Unassembled WGS sequence"/>
</dbReference>
<protein>
    <submittedName>
        <fullName evidence="2">Uncharacterized protein</fullName>
    </submittedName>
</protein>
<keyword evidence="3" id="KW-1185">Reference proteome</keyword>
<gene>
    <name evidence="2" type="ORF">KDK92_00165</name>
</gene>
<organism evidence="2 3">
    <name type="scientific">Oceanirhabdus seepicola</name>
    <dbReference type="NCBI Taxonomy" id="2828781"/>
    <lineage>
        <taxon>Bacteria</taxon>
        <taxon>Bacillati</taxon>
        <taxon>Bacillota</taxon>
        <taxon>Clostridia</taxon>
        <taxon>Eubacteriales</taxon>
        <taxon>Clostridiaceae</taxon>
        <taxon>Oceanirhabdus</taxon>
    </lineage>
</organism>
<reference evidence="2" key="1">
    <citation type="journal article" date="2021" name="mSystems">
        <title>Bacteria and Archaea Synergistically Convert Glycine Betaine to Biogenic Methane in the Formosa Cold Seep of the South China Sea.</title>
        <authorList>
            <person name="Li L."/>
            <person name="Zhang W."/>
            <person name="Zhang S."/>
            <person name="Song L."/>
            <person name="Sun Q."/>
            <person name="Zhang H."/>
            <person name="Xiang H."/>
            <person name="Dong X."/>
        </authorList>
    </citation>
    <scope>NUCLEOTIDE SEQUENCE</scope>
    <source>
        <strain evidence="2">ZWT</strain>
    </source>
</reference>
<feature type="coiled-coil region" evidence="1">
    <location>
        <begin position="4"/>
        <end position="31"/>
    </location>
</feature>
<dbReference type="AlphaFoldDB" id="A0A9J6NUJ7"/>
<reference evidence="2" key="2">
    <citation type="submission" date="2021-04" db="EMBL/GenBank/DDBJ databases">
        <authorList>
            <person name="Dong X."/>
        </authorList>
    </citation>
    <scope>NUCLEOTIDE SEQUENCE</scope>
    <source>
        <strain evidence="2">ZWT</strain>
    </source>
</reference>
<sequence length="73" mass="8291">MTLKRNAHQNVQSSINELKNIEQNLTNATQTVENPRTKEMIQNELTNVQAMINKCESIESTLATDRYPGNTTQ</sequence>
<comment type="caution">
    <text evidence="2">The sequence shown here is derived from an EMBL/GenBank/DDBJ whole genome shotgun (WGS) entry which is preliminary data.</text>
</comment>
<keyword evidence="1" id="KW-0175">Coiled coil</keyword>
<evidence type="ECO:0000313" key="3">
    <source>
        <dbReference type="Proteomes" id="UP001056429"/>
    </source>
</evidence>